<dbReference type="FunFam" id="1.10.510.10:FF:000469">
    <property type="entry name" value="Serine/threonine-protein kinase 32B"/>
    <property type="match status" value="1"/>
</dbReference>
<feature type="domain" description="Protein kinase" evidence="11">
    <location>
        <begin position="19"/>
        <end position="278"/>
    </location>
</feature>
<name>A0A2T9YJY7_9FUNG</name>
<feature type="compositionally biased region" description="Basic and acidic residues" evidence="10">
    <location>
        <begin position="482"/>
        <end position="492"/>
    </location>
</feature>
<evidence type="ECO:0000256" key="5">
    <source>
        <dbReference type="ARBA" id="ARBA00022777"/>
    </source>
</evidence>
<feature type="region of interest" description="Disordered" evidence="10">
    <location>
        <begin position="463"/>
        <end position="505"/>
    </location>
</feature>
<evidence type="ECO:0000256" key="6">
    <source>
        <dbReference type="ARBA" id="ARBA00022840"/>
    </source>
</evidence>
<protein>
    <recommendedName>
        <fullName evidence="1">non-specific serine/threonine protein kinase</fullName>
        <ecNumber evidence="1">2.7.11.1</ecNumber>
    </recommendedName>
</protein>
<feature type="domain" description="AGC-kinase C-terminal" evidence="12">
    <location>
        <begin position="279"/>
        <end position="358"/>
    </location>
</feature>
<dbReference type="AlphaFoldDB" id="A0A2T9YJY7"/>
<comment type="catalytic activity">
    <reaction evidence="8">
        <text>L-seryl-[protein] + ATP = O-phospho-L-seryl-[protein] + ADP + H(+)</text>
        <dbReference type="Rhea" id="RHEA:17989"/>
        <dbReference type="Rhea" id="RHEA-COMP:9863"/>
        <dbReference type="Rhea" id="RHEA-COMP:11604"/>
        <dbReference type="ChEBI" id="CHEBI:15378"/>
        <dbReference type="ChEBI" id="CHEBI:29999"/>
        <dbReference type="ChEBI" id="CHEBI:30616"/>
        <dbReference type="ChEBI" id="CHEBI:83421"/>
        <dbReference type="ChEBI" id="CHEBI:456216"/>
        <dbReference type="EC" id="2.7.11.1"/>
    </reaction>
</comment>
<evidence type="ECO:0000313" key="14">
    <source>
        <dbReference type="Proteomes" id="UP000245383"/>
    </source>
</evidence>
<dbReference type="PROSITE" id="PS50011">
    <property type="entry name" value="PROTEIN_KINASE_DOM"/>
    <property type="match status" value="1"/>
</dbReference>
<evidence type="ECO:0000259" key="12">
    <source>
        <dbReference type="PROSITE" id="PS51285"/>
    </source>
</evidence>
<dbReference type="Gene3D" id="1.10.510.10">
    <property type="entry name" value="Transferase(Phosphotransferase) domain 1"/>
    <property type="match status" value="1"/>
</dbReference>
<feature type="compositionally biased region" description="Polar residues" evidence="10">
    <location>
        <begin position="567"/>
        <end position="583"/>
    </location>
</feature>
<keyword evidence="4 9" id="KW-0547">Nucleotide-binding</keyword>
<accession>A0A2T9YJY7</accession>
<evidence type="ECO:0000256" key="10">
    <source>
        <dbReference type="SAM" id="MobiDB-lite"/>
    </source>
</evidence>
<comment type="catalytic activity">
    <reaction evidence="7">
        <text>L-threonyl-[protein] + ATP = O-phospho-L-threonyl-[protein] + ADP + H(+)</text>
        <dbReference type="Rhea" id="RHEA:46608"/>
        <dbReference type="Rhea" id="RHEA-COMP:11060"/>
        <dbReference type="Rhea" id="RHEA-COMP:11605"/>
        <dbReference type="ChEBI" id="CHEBI:15378"/>
        <dbReference type="ChEBI" id="CHEBI:30013"/>
        <dbReference type="ChEBI" id="CHEBI:30616"/>
        <dbReference type="ChEBI" id="CHEBI:61977"/>
        <dbReference type="ChEBI" id="CHEBI:456216"/>
        <dbReference type="EC" id="2.7.11.1"/>
    </reaction>
</comment>
<evidence type="ECO:0000256" key="7">
    <source>
        <dbReference type="ARBA" id="ARBA00047899"/>
    </source>
</evidence>
<comment type="caution">
    <text evidence="13">The sequence shown here is derived from an EMBL/GenBank/DDBJ whole genome shotgun (WGS) entry which is preliminary data.</text>
</comment>
<proteinExistence type="predicted"/>
<evidence type="ECO:0000256" key="1">
    <source>
        <dbReference type="ARBA" id="ARBA00012513"/>
    </source>
</evidence>
<feature type="binding site" evidence="9">
    <location>
        <position position="48"/>
    </location>
    <ligand>
        <name>ATP</name>
        <dbReference type="ChEBI" id="CHEBI:30616"/>
    </ligand>
</feature>
<keyword evidence="14" id="KW-1185">Reference proteome</keyword>
<dbReference type="InterPro" id="IPR000719">
    <property type="entry name" value="Prot_kinase_dom"/>
</dbReference>
<dbReference type="Gene3D" id="3.30.200.20">
    <property type="entry name" value="Phosphorylase Kinase, domain 1"/>
    <property type="match status" value="1"/>
</dbReference>
<keyword evidence="5" id="KW-0418">Kinase</keyword>
<dbReference type="InterPro" id="IPR008271">
    <property type="entry name" value="Ser/Thr_kinase_AS"/>
</dbReference>
<dbReference type="SUPFAM" id="SSF56112">
    <property type="entry name" value="Protein kinase-like (PK-like)"/>
    <property type="match status" value="1"/>
</dbReference>
<evidence type="ECO:0000259" key="11">
    <source>
        <dbReference type="PROSITE" id="PS50011"/>
    </source>
</evidence>
<dbReference type="Proteomes" id="UP000245383">
    <property type="component" value="Unassembled WGS sequence"/>
</dbReference>
<organism evidence="13 14">
    <name type="scientific">Smittium simulii</name>
    <dbReference type="NCBI Taxonomy" id="133385"/>
    <lineage>
        <taxon>Eukaryota</taxon>
        <taxon>Fungi</taxon>
        <taxon>Fungi incertae sedis</taxon>
        <taxon>Zoopagomycota</taxon>
        <taxon>Kickxellomycotina</taxon>
        <taxon>Harpellomycetes</taxon>
        <taxon>Harpellales</taxon>
        <taxon>Legeriomycetaceae</taxon>
        <taxon>Smittium</taxon>
    </lineage>
</organism>
<dbReference type="Pfam" id="PF00069">
    <property type="entry name" value="Pkinase"/>
    <property type="match status" value="1"/>
</dbReference>
<dbReference type="OrthoDB" id="354826at2759"/>
<reference evidence="13 14" key="1">
    <citation type="journal article" date="2018" name="MBio">
        <title>Comparative Genomics Reveals the Core Gene Toolbox for the Fungus-Insect Symbiosis.</title>
        <authorList>
            <person name="Wang Y."/>
            <person name="Stata M."/>
            <person name="Wang W."/>
            <person name="Stajich J.E."/>
            <person name="White M.M."/>
            <person name="Moncalvo J.M."/>
        </authorList>
    </citation>
    <scope>NUCLEOTIDE SEQUENCE [LARGE SCALE GENOMIC DNA]</scope>
    <source>
        <strain evidence="13 14">SWE-8-4</strain>
    </source>
</reference>
<dbReference type="PANTHER" id="PTHR24356">
    <property type="entry name" value="SERINE/THREONINE-PROTEIN KINASE"/>
    <property type="match status" value="1"/>
</dbReference>
<feature type="region of interest" description="Disordered" evidence="10">
    <location>
        <begin position="560"/>
        <end position="611"/>
    </location>
</feature>
<keyword evidence="3" id="KW-0808">Transferase</keyword>
<dbReference type="InterPro" id="IPR011009">
    <property type="entry name" value="Kinase-like_dom_sf"/>
</dbReference>
<dbReference type="PROSITE" id="PS00107">
    <property type="entry name" value="PROTEIN_KINASE_ATP"/>
    <property type="match status" value="1"/>
</dbReference>
<dbReference type="PANTHER" id="PTHR24356:SF422">
    <property type="entry name" value="PROTEIN KINASE DOMAIN-CONTAINING PROTEIN"/>
    <property type="match status" value="1"/>
</dbReference>
<dbReference type="EC" id="2.7.11.1" evidence="1"/>
<dbReference type="InterPro" id="IPR050236">
    <property type="entry name" value="Ser_Thr_kinase_AGC"/>
</dbReference>
<evidence type="ECO:0000256" key="2">
    <source>
        <dbReference type="ARBA" id="ARBA00022527"/>
    </source>
</evidence>
<dbReference type="STRING" id="133385.A0A2T9YJY7"/>
<dbReference type="PROSITE" id="PS51285">
    <property type="entry name" value="AGC_KINASE_CTER"/>
    <property type="match status" value="1"/>
</dbReference>
<evidence type="ECO:0000256" key="9">
    <source>
        <dbReference type="PROSITE-ProRule" id="PRU10141"/>
    </source>
</evidence>
<dbReference type="InterPro" id="IPR017441">
    <property type="entry name" value="Protein_kinase_ATP_BS"/>
</dbReference>
<evidence type="ECO:0000313" key="13">
    <source>
        <dbReference type="EMBL" id="PVU92651.1"/>
    </source>
</evidence>
<feature type="region of interest" description="Disordered" evidence="10">
    <location>
        <begin position="684"/>
        <end position="711"/>
    </location>
</feature>
<evidence type="ECO:0000256" key="3">
    <source>
        <dbReference type="ARBA" id="ARBA00022679"/>
    </source>
</evidence>
<evidence type="ECO:0000256" key="8">
    <source>
        <dbReference type="ARBA" id="ARBA00048679"/>
    </source>
</evidence>
<keyword evidence="6 9" id="KW-0067">ATP-binding</keyword>
<dbReference type="EMBL" id="MBFR01000154">
    <property type="protein sequence ID" value="PVU92651.1"/>
    <property type="molecule type" value="Genomic_DNA"/>
</dbReference>
<dbReference type="SMART" id="SM00220">
    <property type="entry name" value="S_TKc"/>
    <property type="match status" value="1"/>
</dbReference>
<gene>
    <name evidence="13" type="ORF">BB561_003700</name>
</gene>
<dbReference type="GO" id="GO:0005524">
    <property type="term" value="F:ATP binding"/>
    <property type="evidence" value="ECO:0007669"/>
    <property type="project" value="UniProtKB-UniRule"/>
</dbReference>
<keyword evidence="2" id="KW-0723">Serine/threonine-protein kinase</keyword>
<dbReference type="InterPro" id="IPR000961">
    <property type="entry name" value="AGC-kinase_C"/>
</dbReference>
<dbReference type="GO" id="GO:0035556">
    <property type="term" value="P:intracellular signal transduction"/>
    <property type="evidence" value="ECO:0007669"/>
    <property type="project" value="TreeGrafter"/>
</dbReference>
<feature type="compositionally biased region" description="Low complexity" evidence="10">
    <location>
        <begin position="590"/>
        <end position="604"/>
    </location>
</feature>
<evidence type="ECO:0000256" key="4">
    <source>
        <dbReference type="ARBA" id="ARBA00022741"/>
    </source>
</evidence>
<sequence length="813" mass="92642">MGAGFSKTPQEKPINFDDFKLLKSIGKGAYGKVRVVEHRKTNKRLALKYINKLGCIKMNAVDYILRERDLLEQIEHPYVCNLRFSFQNSSTMFMVLDLMLGGDLRFHIERRRFDEIVIRHWISEIACGLIYLHSIGVIHRDIKPENILMDEQGHVALTDFNVATKFLPNQLHNSIAGTIGYIAPEIILSTGYSCEVDWWSLGVVMYECIYNVRPFTGETADEVFYATIHKTVNYPTWKGSRISMDCIKAMSSFLERDPKKRLCSGSGKLNQLKSTEFFSVIDWQMLEVKRATSPFVPNQNTSNFDIMHEMEEIVNEENRVDDKISKNVAQKYHVDLSKIEKNFLTFDYYEYENFKGFIEASSVNPAADMSNAAPKRLGAWAKIETYMSDDTNLSLSGFEKKKKNSFKDSKKPSRKSIQSPYKNHHKEQILTHKKQSIDKSLFRLSSNMESLFSLKHPESDKLSSLNTISEHDGSNDIAIGSSEKRFNDKKQSSGDNTQLGLGDGYENTSDDRFLDMNLNTTKTQLEKSDKILFSDNSCSPQDFKNDSTESKMKTLVNTESKTHLGLSPNNHSISRSKSMSNGHTPDFVASSNKNKSCENNSIESQGHQNKKQVTNLTNYNIEKSNNTDNQPNLDLLSNFLTTTVETNRTKSENLGSFEAYSYEASLVVKQHVIEQLLNRKDSRNENVSLESNDSKDYIKQNSSNKSYKRSSINSFNEHQESYNIRHSLDSLIDFNRANSYSYSNNNLKEEEIPSSNLSLLSLGSDLKSPQNDNRISVLPGVNVKRKDLTAFLGMDPSHPYFGSSPNLQDYQKL</sequence>
<dbReference type="PROSITE" id="PS00108">
    <property type="entry name" value="PROTEIN_KINASE_ST"/>
    <property type="match status" value="1"/>
</dbReference>
<dbReference type="GO" id="GO:0004674">
    <property type="term" value="F:protein serine/threonine kinase activity"/>
    <property type="evidence" value="ECO:0007669"/>
    <property type="project" value="UniProtKB-KW"/>
</dbReference>
<feature type="compositionally biased region" description="Polar residues" evidence="10">
    <location>
        <begin position="699"/>
        <end position="711"/>
    </location>
</feature>
<feature type="region of interest" description="Disordered" evidence="10">
    <location>
        <begin position="401"/>
        <end position="429"/>
    </location>
</feature>